<evidence type="ECO:0000313" key="4">
    <source>
        <dbReference type="EMBL" id="CAD6524779.1"/>
    </source>
</evidence>
<name>A0ABN7HNR8_9BURK</name>
<dbReference type="InterPro" id="IPR052176">
    <property type="entry name" value="Glycosyl_Hydrlase_43_Enz"/>
</dbReference>
<dbReference type="Proteomes" id="UP000598032">
    <property type="component" value="Unassembled WGS sequence"/>
</dbReference>
<protein>
    <recommendedName>
        <fullName evidence="3">Glucosamine inositolphosphorylceramide transferase 1 N-terminal domain-containing protein</fullName>
    </recommendedName>
</protein>
<evidence type="ECO:0000313" key="5">
    <source>
        <dbReference type="Proteomes" id="UP000598032"/>
    </source>
</evidence>
<keyword evidence="5" id="KW-1185">Reference proteome</keyword>
<dbReference type="PANTHER" id="PTHR43772">
    <property type="entry name" value="ENDO-1,4-BETA-XYLANASE"/>
    <property type="match status" value="1"/>
</dbReference>
<organism evidence="4 5">
    <name type="scientific">Paraburkholderia metrosideri</name>
    <dbReference type="NCBI Taxonomy" id="580937"/>
    <lineage>
        <taxon>Bacteria</taxon>
        <taxon>Pseudomonadati</taxon>
        <taxon>Pseudomonadota</taxon>
        <taxon>Betaproteobacteria</taxon>
        <taxon>Burkholderiales</taxon>
        <taxon>Burkholderiaceae</taxon>
        <taxon>Paraburkholderia</taxon>
    </lineage>
</organism>
<evidence type="ECO:0000256" key="2">
    <source>
        <dbReference type="ARBA" id="ARBA00023277"/>
    </source>
</evidence>
<reference evidence="4 5" key="1">
    <citation type="submission" date="2020-10" db="EMBL/GenBank/DDBJ databases">
        <authorList>
            <person name="Peeters C."/>
        </authorList>
    </citation>
    <scope>NUCLEOTIDE SEQUENCE [LARGE SCALE GENOMIC DNA]</scope>
    <source>
        <strain evidence="4 5">LMG 28140</strain>
    </source>
</reference>
<dbReference type="SUPFAM" id="SSF75005">
    <property type="entry name" value="Arabinanase/levansucrase/invertase"/>
    <property type="match status" value="1"/>
</dbReference>
<dbReference type="InterPro" id="IPR056442">
    <property type="entry name" value="GINT1_N"/>
</dbReference>
<dbReference type="EMBL" id="CAJHCP010000003">
    <property type="protein sequence ID" value="CAD6524779.1"/>
    <property type="molecule type" value="Genomic_DNA"/>
</dbReference>
<keyword evidence="2" id="KW-0119">Carbohydrate metabolism</keyword>
<keyword evidence="1" id="KW-0858">Xylan degradation</keyword>
<comment type="caution">
    <text evidence="4">The sequence shown here is derived from an EMBL/GenBank/DDBJ whole genome shotgun (WGS) entry which is preliminary data.</text>
</comment>
<accession>A0ABN7HNR8</accession>
<dbReference type="InterPro" id="IPR023296">
    <property type="entry name" value="Glyco_hydro_beta-prop_sf"/>
</dbReference>
<dbReference type="PANTHER" id="PTHR43772:SF2">
    <property type="entry name" value="PUTATIVE (AFU_ORTHOLOGUE AFUA_2G04480)-RELATED"/>
    <property type="match status" value="1"/>
</dbReference>
<keyword evidence="1" id="KW-0624">Polysaccharide degradation</keyword>
<gene>
    <name evidence="4" type="ORF">LMG28140_01683</name>
</gene>
<sequence length="582" mass="67028">MLGVDHRQTLGSGGRGTVVSSFEPHMQRLTSTMNERNIRVGLLLDDTTVPVWIEEMIKLIAAQQGIEVVLTVKYSLRSPSPQSIKAAHVPWSLSIWMALDKRLMKVRHDAFRMVDLSPTLSKVPMLNVDVERKQHGDVFGPGDVARIADYGVTVLLSFGPLRPYGDIFEASACGIWSHVHGEDSSERTGPVGAWDILLNRAATSTALQFQLRGDQCSHLLQRSWSRTYPFSIHRNRSLCYWKTVSFASLRLRELQRIGEKHFNEKYAGSSASSASHHGKKIHRATNVTCLWLIHCLLLRSIAKKLRDLRAIEQWMLLYQINDEKDLPRQIHTFQYLVPPKDRFWADPFVVERGGQYVAFIEELEYARKKGHISVIYFDLNEQPVLPPTKVLERPYHLSYPFMLEDNGELYMIPETHENRTIELYRCVNFPDQWEHVMNLMNDVMAVDTTIWHHAGKYWLFAGMHQNEHASSSEELFLFWADTLVTDEWHPHPSNPIVSDARCARPAGAIFYHDGHWYRPAQDCTGNYGRALSFQRIDVIDETSYKETAVSRIDADWDDSIERVHTFNRRGRLTFIDGMKTRA</sequence>
<evidence type="ECO:0000259" key="3">
    <source>
        <dbReference type="Pfam" id="PF24793"/>
    </source>
</evidence>
<dbReference type="Pfam" id="PF24793">
    <property type="entry name" value="GINT1_N"/>
    <property type="match status" value="1"/>
</dbReference>
<evidence type="ECO:0000256" key="1">
    <source>
        <dbReference type="ARBA" id="ARBA00022651"/>
    </source>
</evidence>
<proteinExistence type="predicted"/>
<dbReference type="RefSeq" id="WP_201641796.1">
    <property type="nucleotide sequence ID" value="NZ_CAJHCP010000003.1"/>
</dbReference>
<feature type="domain" description="Glucosamine inositolphosphorylceramide transferase 1 N-terminal" evidence="3">
    <location>
        <begin position="342"/>
        <end position="550"/>
    </location>
</feature>
<dbReference type="Gene3D" id="2.115.10.20">
    <property type="entry name" value="Glycosyl hydrolase domain, family 43"/>
    <property type="match status" value="1"/>
</dbReference>